<comment type="catalytic activity">
    <reaction evidence="7">
        <text>N-methylethanolamine phosphate + S-adenosyl-L-methionine = N,N-dimethylethanolamine phosphate + S-adenosyl-L-homocysteine + H(+)</text>
        <dbReference type="Rhea" id="RHEA:25321"/>
        <dbReference type="ChEBI" id="CHEBI:15378"/>
        <dbReference type="ChEBI" id="CHEBI:57781"/>
        <dbReference type="ChEBI" id="CHEBI:57856"/>
        <dbReference type="ChEBI" id="CHEBI:58641"/>
        <dbReference type="ChEBI" id="CHEBI:59789"/>
        <dbReference type="EC" id="2.1.1.103"/>
    </reaction>
    <physiologicalReaction direction="left-to-right" evidence="7">
        <dbReference type="Rhea" id="RHEA:25322"/>
    </physiologicalReaction>
</comment>
<evidence type="ECO:0000256" key="2">
    <source>
        <dbReference type="ARBA" id="ARBA00005189"/>
    </source>
</evidence>
<organism evidence="8 9">
    <name type="scientific">Trichoplax adhaerens</name>
    <name type="common">Trichoplax reptans</name>
    <dbReference type="NCBI Taxonomy" id="10228"/>
    <lineage>
        <taxon>Eukaryota</taxon>
        <taxon>Metazoa</taxon>
        <taxon>Placozoa</taxon>
        <taxon>Uniplacotomia</taxon>
        <taxon>Trichoplacea</taxon>
        <taxon>Trichoplacidae</taxon>
        <taxon>Trichoplax</taxon>
    </lineage>
</organism>
<dbReference type="RefSeq" id="XP_002112250.1">
    <property type="nucleotide sequence ID" value="XM_002112214.1"/>
</dbReference>
<dbReference type="InParanoid" id="B3RTY6"/>
<evidence type="ECO:0000256" key="3">
    <source>
        <dbReference type="ARBA" id="ARBA00022603"/>
    </source>
</evidence>
<evidence type="ECO:0000256" key="5">
    <source>
        <dbReference type="ARBA" id="ARBA00035674"/>
    </source>
</evidence>
<dbReference type="PANTHER" id="PTHR44307:SF2">
    <property type="entry name" value="PHOSPHOETHANOLAMINE METHYLTRANSFERASE ISOFORM X1"/>
    <property type="match status" value="1"/>
</dbReference>
<dbReference type="EMBL" id="DS985244">
    <property type="protein sequence ID" value="EDV26217.1"/>
    <property type="molecule type" value="Genomic_DNA"/>
</dbReference>
<dbReference type="HOGENOM" id="CLU_039068_3_1_1"/>
<proteinExistence type="predicted"/>
<dbReference type="KEGG" id="tad:TRIADDRAFT_56090"/>
<dbReference type="AlphaFoldDB" id="B3RTY6"/>
<dbReference type="CDD" id="cd02440">
    <property type="entry name" value="AdoMet_MTases"/>
    <property type="match status" value="1"/>
</dbReference>
<dbReference type="OrthoDB" id="8300214at2759"/>
<reference evidence="8 9" key="1">
    <citation type="journal article" date="2008" name="Nature">
        <title>The Trichoplax genome and the nature of placozoans.</title>
        <authorList>
            <person name="Srivastava M."/>
            <person name="Begovic E."/>
            <person name="Chapman J."/>
            <person name="Putnam N.H."/>
            <person name="Hellsten U."/>
            <person name="Kawashima T."/>
            <person name="Kuo A."/>
            <person name="Mitros T."/>
            <person name="Salamov A."/>
            <person name="Carpenter M.L."/>
            <person name="Signorovitch A.Y."/>
            <person name="Moreno M.A."/>
            <person name="Kamm K."/>
            <person name="Grimwood J."/>
            <person name="Schmutz J."/>
            <person name="Shapiro H."/>
            <person name="Grigoriev I.V."/>
            <person name="Buss L.W."/>
            <person name="Schierwater B."/>
            <person name="Dellaporta S.L."/>
            <person name="Rokhsar D.S."/>
        </authorList>
    </citation>
    <scope>NUCLEOTIDE SEQUENCE [LARGE SCALE GENOMIC DNA]</scope>
    <source>
        <strain evidence="8 9">Grell-BS-1999</strain>
    </source>
</reference>
<evidence type="ECO:0000313" key="8">
    <source>
        <dbReference type="EMBL" id="EDV26217.1"/>
    </source>
</evidence>
<dbReference type="EC" id="2.1.1.103" evidence="5"/>
<dbReference type="Gene3D" id="3.40.50.150">
    <property type="entry name" value="Vaccinia Virus protein VP39"/>
    <property type="match status" value="1"/>
</dbReference>
<evidence type="ECO:0000256" key="6">
    <source>
        <dbReference type="ARBA" id="ARBA00047619"/>
    </source>
</evidence>
<dbReference type="OMA" id="IPQENYY"/>
<dbReference type="GO" id="GO:0032259">
    <property type="term" value="P:methylation"/>
    <property type="evidence" value="ECO:0007669"/>
    <property type="project" value="UniProtKB-KW"/>
</dbReference>
<name>B3RTY6_TRIAD</name>
<dbReference type="CTD" id="6752954"/>
<dbReference type="GO" id="GO:0000234">
    <property type="term" value="F:phosphoethanolamine N-methyltransferase activity"/>
    <property type="evidence" value="ECO:0007669"/>
    <property type="project" value="UniProtKB-EC"/>
</dbReference>
<comment type="pathway">
    <text evidence="1">Phospholipid metabolism; phosphatidylcholine biosynthesis.</text>
</comment>
<dbReference type="GO" id="GO:0008170">
    <property type="term" value="F:N-methyltransferase activity"/>
    <property type="evidence" value="ECO:0000318"/>
    <property type="project" value="GO_Central"/>
</dbReference>
<sequence>MAMNCNIDTYWMNFGYWEKRRDDKEGIIIISGIVIFPQACSRMAGKLAEAVNMQPGNRCLDIGFGCGDQDIWWHQHYGVDIIAVEVVPSQVAVAKRRVRDLGLEKRVQLMLGSADDLNFARATFDKIVSLDSAYHYRTREVFFSKAYALLRPGGSLGLIDFVFNNRKSSLLQELVKTCASKFFLVPKVNMVSMDTYALQMKSAGFCNVRIVDLSEHVFNGFYEYSVNQYKKYSGLIAPRAFIQLRLVGMAIKFVGRYTNIKCILATGDKLSSK</sequence>
<dbReference type="Pfam" id="PF02353">
    <property type="entry name" value="CMAS"/>
    <property type="match status" value="1"/>
</dbReference>
<comment type="catalytic activity">
    <reaction evidence="6">
        <text>N,N-dimethylethanolamine phosphate + S-adenosyl-L-methionine = phosphocholine + S-adenosyl-L-homocysteine + H(+)</text>
        <dbReference type="Rhea" id="RHEA:25325"/>
        <dbReference type="ChEBI" id="CHEBI:15378"/>
        <dbReference type="ChEBI" id="CHEBI:57856"/>
        <dbReference type="ChEBI" id="CHEBI:58641"/>
        <dbReference type="ChEBI" id="CHEBI:59789"/>
        <dbReference type="ChEBI" id="CHEBI:295975"/>
        <dbReference type="EC" id="2.1.1.103"/>
    </reaction>
    <physiologicalReaction direction="left-to-right" evidence="6">
        <dbReference type="Rhea" id="RHEA:25326"/>
    </physiologicalReaction>
</comment>
<protein>
    <recommendedName>
        <fullName evidence="5">phosphoethanolamine N-methyltransferase</fullName>
        <ecNumber evidence="5">2.1.1.103</ecNumber>
    </recommendedName>
</protein>
<dbReference type="SUPFAM" id="SSF53335">
    <property type="entry name" value="S-adenosyl-L-methionine-dependent methyltransferases"/>
    <property type="match status" value="1"/>
</dbReference>
<dbReference type="GO" id="GO:0006656">
    <property type="term" value="P:phosphatidylcholine biosynthetic process"/>
    <property type="evidence" value="ECO:0000318"/>
    <property type="project" value="GO_Central"/>
</dbReference>
<comment type="pathway">
    <text evidence="2">Lipid metabolism.</text>
</comment>
<dbReference type="InterPro" id="IPR029063">
    <property type="entry name" value="SAM-dependent_MTases_sf"/>
</dbReference>
<evidence type="ECO:0000313" key="9">
    <source>
        <dbReference type="Proteomes" id="UP000009022"/>
    </source>
</evidence>
<dbReference type="STRING" id="10228.B3RTY6"/>
<dbReference type="eggNOG" id="KOG1269">
    <property type="taxonomic scope" value="Eukaryota"/>
</dbReference>
<evidence type="ECO:0000256" key="1">
    <source>
        <dbReference type="ARBA" id="ARBA00004969"/>
    </source>
</evidence>
<keyword evidence="9" id="KW-1185">Reference proteome</keyword>
<keyword evidence="3" id="KW-0489">Methyltransferase</keyword>
<accession>B3RTY6</accession>
<keyword evidence="4" id="KW-0808">Transferase</keyword>
<evidence type="ECO:0000256" key="4">
    <source>
        <dbReference type="ARBA" id="ARBA00022679"/>
    </source>
</evidence>
<dbReference type="GeneID" id="6752954"/>
<dbReference type="Proteomes" id="UP000009022">
    <property type="component" value="Unassembled WGS sequence"/>
</dbReference>
<dbReference type="PhylomeDB" id="B3RTY6"/>
<dbReference type="PANTHER" id="PTHR44307">
    <property type="entry name" value="PHOSPHOETHANOLAMINE METHYLTRANSFERASE"/>
    <property type="match status" value="1"/>
</dbReference>
<gene>
    <name evidence="8" type="ORF">TRIADDRAFT_56090</name>
</gene>
<evidence type="ECO:0000256" key="7">
    <source>
        <dbReference type="ARBA" id="ARBA00047841"/>
    </source>
</evidence>